<dbReference type="AlphaFoldDB" id="A0AAD3S877"/>
<keyword evidence="2" id="KW-1185">Reference proteome</keyword>
<reference evidence="1" key="1">
    <citation type="submission" date="2023-05" db="EMBL/GenBank/DDBJ databases">
        <title>Nepenthes gracilis genome sequencing.</title>
        <authorList>
            <person name="Fukushima K."/>
        </authorList>
    </citation>
    <scope>NUCLEOTIDE SEQUENCE</scope>
    <source>
        <strain evidence="1">SING2019-196</strain>
    </source>
</reference>
<proteinExistence type="predicted"/>
<comment type="caution">
    <text evidence="1">The sequence shown here is derived from an EMBL/GenBank/DDBJ whole genome shotgun (WGS) entry which is preliminary data.</text>
</comment>
<dbReference type="EMBL" id="BSYO01000006">
    <property type="protein sequence ID" value="GMH06116.1"/>
    <property type="molecule type" value="Genomic_DNA"/>
</dbReference>
<accession>A0AAD3S877</accession>
<name>A0AAD3S877_NEPGR</name>
<dbReference type="Proteomes" id="UP001279734">
    <property type="component" value="Unassembled WGS sequence"/>
</dbReference>
<protein>
    <submittedName>
        <fullName evidence="1">Uncharacterized protein</fullName>
    </submittedName>
</protein>
<organism evidence="1 2">
    <name type="scientific">Nepenthes gracilis</name>
    <name type="common">Slender pitcher plant</name>
    <dbReference type="NCBI Taxonomy" id="150966"/>
    <lineage>
        <taxon>Eukaryota</taxon>
        <taxon>Viridiplantae</taxon>
        <taxon>Streptophyta</taxon>
        <taxon>Embryophyta</taxon>
        <taxon>Tracheophyta</taxon>
        <taxon>Spermatophyta</taxon>
        <taxon>Magnoliopsida</taxon>
        <taxon>eudicotyledons</taxon>
        <taxon>Gunneridae</taxon>
        <taxon>Pentapetalae</taxon>
        <taxon>Caryophyllales</taxon>
        <taxon>Nepenthaceae</taxon>
        <taxon>Nepenthes</taxon>
    </lineage>
</organism>
<sequence>MLLSYAMSYSGVGDMEDSIFGLFVGLESSCGFYPVIECRFAPRLTCLMEGRLMSLGAELDEREDSLPVVLYCRLLAIIPFSFLLFEGHGNWIQVPATVDGIDFCWVGYFEWSLDEAFVVSVKHCPRGVRGAVLFCGGVNGREHNQLTFLRCGLVLLQHVSVVHGDPLVVGLPSASGRFEFLAPFDGSSLVISGLMICGRSSYHLHRWILLNLEAWEDSKASANIHSTQLTAVGKPRKQHLGATYAAVHTREKNRHWDRRYTTRFTSAALGDRDPATMR</sequence>
<evidence type="ECO:0000313" key="1">
    <source>
        <dbReference type="EMBL" id="GMH06116.1"/>
    </source>
</evidence>
<gene>
    <name evidence="1" type="ORF">Nepgr_007956</name>
</gene>
<evidence type="ECO:0000313" key="2">
    <source>
        <dbReference type="Proteomes" id="UP001279734"/>
    </source>
</evidence>